<dbReference type="Proteomes" id="UP000332933">
    <property type="component" value="Unassembled WGS sequence"/>
</dbReference>
<reference evidence="2 3" key="1">
    <citation type="submission" date="2019-03" db="EMBL/GenBank/DDBJ databases">
        <authorList>
            <person name="Gaulin E."/>
            <person name="Dumas B."/>
        </authorList>
    </citation>
    <scope>NUCLEOTIDE SEQUENCE [LARGE SCALE GENOMIC DNA]</scope>
    <source>
        <strain evidence="2">CBS 568.67</strain>
    </source>
</reference>
<dbReference type="AlphaFoldDB" id="A0A485LA79"/>
<name>A0A485LA79_9STRA</name>
<reference evidence="1" key="2">
    <citation type="submission" date="2019-06" db="EMBL/GenBank/DDBJ databases">
        <title>Genomics analysis of Aphanomyces spp. identifies a new class of oomycete effector associated with host adaptation.</title>
        <authorList>
            <person name="Gaulin E."/>
        </authorList>
    </citation>
    <scope>NUCLEOTIDE SEQUENCE</scope>
    <source>
        <strain evidence="1">CBS 578.67</strain>
    </source>
</reference>
<accession>A0A485LA79</accession>
<sequence length="403" mass="44504">MQAPSSPPSAVPQLTTGDLDVDLLMIADKKLKRRTYNRDMMRVYAKERRQEKMILTMQAQQLEAALATVVARVRACGALGWRDIAIALADDQAVKESHNAKLRAQIQKNRARLRSLETWVAANVCGPQACPNPHVSTWRHVSLSSDPVTRLTGQRWITQRLFLQAEAIFHAFPPDAATSSFHDIEVAFDDEVDSGMYTAIQRAQFQLPWTGATPPSSALLFQWCHVHLQALLGLLPPGRSHPRLSTHPSETEVHGHTRMHRARASFGETINLVCGDYVDPVTSHRVVVAQQVLADDCVDTWSCQKNRRVWYSIGQHAKSRGEWTCRMVHWTPHAVTVAGGAVSIDDEARVWHVDLSGETVASKQAAFRRASVEIGASVMEQATAVVRAAAATEHAEDLAADAG</sequence>
<proteinExistence type="predicted"/>
<protein>
    <submittedName>
        <fullName evidence="2">Aste57867_17028 protein</fullName>
    </submittedName>
</protein>
<gene>
    <name evidence="2" type="primary">Aste57867_17028</name>
    <name evidence="1" type="ORF">As57867_016970</name>
    <name evidence="2" type="ORF">ASTE57867_17028</name>
</gene>
<evidence type="ECO:0000313" key="1">
    <source>
        <dbReference type="EMBL" id="KAF0691814.1"/>
    </source>
</evidence>
<dbReference type="EMBL" id="VJMH01006020">
    <property type="protein sequence ID" value="KAF0691814.1"/>
    <property type="molecule type" value="Genomic_DNA"/>
</dbReference>
<dbReference type="EMBL" id="CAADRA010006041">
    <property type="protein sequence ID" value="VFT93789.1"/>
    <property type="molecule type" value="Genomic_DNA"/>
</dbReference>
<organism evidence="2 3">
    <name type="scientific">Aphanomyces stellatus</name>
    <dbReference type="NCBI Taxonomy" id="120398"/>
    <lineage>
        <taxon>Eukaryota</taxon>
        <taxon>Sar</taxon>
        <taxon>Stramenopiles</taxon>
        <taxon>Oomycota</taxon>
        <taxon>Saprolegniomycetes</taxon>
        <taxon>Saprolegniales</taxon>
        <taxon>Verrucalvaceae</taxon>
        <taxon>Aphanomyces</taxon>
    </lineage>
</organism>
<evidence type="ECO:0000313" key="3">
    <source>
        <dbReference type="Proteomes" id="UP000332933"/>
    </source>
</evidence>
<evidence type="ECO:0000313" key="2">
    <source>
        <dbReference type="EMBL" id="VFT93789.1"/>
    </source>
</evidence>
<keyword evidence="3" id="KW-1185">Reference proteome</keyword>